<organism evidence="2 3">
    <name type="scientific">Hyphomonas oceanitis SCH89</name>
    <dbReference type="NCBI Taxonomy" id="1280953"/>
    <lineage>
        <taxon>Bacteria</taxon>
        <taxon>Pseudomonadati</taxon>
        <taxon>Pseudomonadota</taxon>
        <taxon>Alphaproteobacteria</taxon>
        <taxon>Hyphomonadales</taxon>
        <taxon>Hyphomonadaceae</taxon>
        <taxon>Hyphomonas</taxon>
    </lineage>
</organism>
<gene>
    <name evidence="2" type="ORF">HOC_10239</name>
</gene>
<feature type="region of interest" description="Disordered" evidence="1">
    <location>
        <begin position="116"/>
        <end position="142"/>
    </location>
</feature>
<proteinExistence type="predicted"/>
<evidence type="ECO:0000313" key="2">
    <source>
        <dbReference type="EMBL" id="KDA02366.1"/>
    </source>
</evidence>
<dbReference type="EMBL" id="ARYL01000014">
    <property type="protein sequence ID" value="KDA02366.1"/>
    <property type="molecule type" value="Genomic_DNA"/>
</dbReference>
<dbReference type="STRING" id="1280953.HOC_10239"/>
<reference evidence="2 3" key="1">
    <citation type="journal article" date="2014" name="Antonie Van Leeuwenhoek">
        <title>Hyphomonas beringensis sp. nov. and Hyphomonas chukchiensis sp. nov., isolated from surface seawater of the Bering Sea and Chukchi Sea.</title>
        <authorList>
            <person name="Li C."/>
            <person name="Lai Q."/>
            <person name="Li G."/>
            <person name="Dong C."/>
            <person name="Wang J."/>
            <person name="Liao Y."/>
            <person name="Shao Z."/>
        </authorList>
    </citation>
    <scope>NUCLEOTIDE SEQUENCE [LARGE SCALE GENOMIC DNA]</scope>
    <source>
        <strain evidence="2 3">SCH89</strain>
    </source>
</reference>
<name>A0A059G6D1_9PROT</name>
<dbReference type="Proteomes" id="UP000024942">
    <property type="component" value="Unassembled WGS sequence"/>
</dbReference>
<comment type="caution">
    <text evidence="2">The sequence shown here is derived from an EMBL/GenBank/DDBJ whole genome shotgun (WGS) entry which is preliminary data.</text>
</comment>
<dbReference type="RefSeq" id="WP_035538167.1">
    <property type="nucleotide sequence ID" value="NZ_ARYL01000014.1"/>
</dbReference>
<evidence type="ECO:0000313" key="3">
    <source>
        <dbReference type="Proteomes" id="UP000024942"/>
    </source>
</evidence>
<accession>A0A059G6D1</accession>
<keyword evidence="3" id="KW-1185">Reference proteome</keyword>
<dbReference type="AlphaFoldDB" id="A0A059G6D1"/>
<protein>
    <submittedName>
        <fullName evidence="2">Uncharacterized protein</fullName>
    </submittedName>
</protein>
<evidence type="ECO:0000256" key="1">
    <source>
        <dbReference type="SAM" id="MobiDB-lite"/>
    </source>
</evidence>
<sequence length="142" mass="15860">MAKGSWASVQLVVDSNCEDKRGDGYLDGRGISYFSFQDYLVFRAYWPWTPQDWSDLIVFDDEGMISNILECPHVLSKEHIIELRLIAAQALAKATTDAEKRLLARIDQRLAATDGGALSSGQAGCRSSRDKSSDSQDLWTLR</sequence>